<dbReference type="Gene3D" id="1.25.10.10">
    <property type="entry name" value="Leucine-rich Repeat Variant"/>
    <property type="match status" value="1"/>
</dbReference>
<reference evidence="2 3" key="1">
    <citation type="journal article" date="2014" name="PLoS Genet.">
        <title>The Genome of Spironucleus salmonicida Highlights a Fish Pathogen Adapted to Fluctuating Environments.</title>
        <authorList>
            <person name="Xu F."/>
            <person name="Jerlstrom-Hultqvist J."/>
            <person name="Einarsson E."/>
            <person name="Astvaldsson A."/>
            <person name="Svard S.G."/>
            <person name="Andersson J.O."/>
        </authorList>
    </citation>
    <scope>NUCLEOTIDE SEQUENCE</scope>
    <source>
        <strain evidence="3">ATCC 50377</strain>
    </source>
</reference>
<protein>
    <submittedName>
        <fullName evidence="2">Kinesin-associated protein</fullName>
    </submittedName>
</protein>
<accession>V6LTE8</accession>
<gene>
    <name evidence="2" type="ORF">SS50377_16130</name>
    <name evidence="3" type="ORF">SS50377_23259</name>
</gene>
<dbReference type="InterPro" id="IPR008658">
    <property type="entry name" value="KAP3"/>
</dbReference>
<dbReference type="PANTHER" id="PTHR15605">
    <property type="entry name" value="KINESIN-ASSOCIATED PROTEINS"/>
    <property type="match status" value="1"/>
</dbReference>
<reference evidence="3" key="2">
    <citation type="submission" date="2020-12" db="EMBL/GenBank/DDBJ databases">
        <title>New Spironucleus salmonicida genome in near-complete chromosomes.</title>
        <authorList>
            <person name="Xu F."/>
            <person name="Kurt Z."/>
            <person name="Jimenez-Gonzalez A."/>
            <person name="Astvaldsson A."/>
            <person name="Andersson J.O."/>
            <person name="Svard S.G."/>
        </authorList>
    </citation>
    <scope>NUCLEOTIDE SEQUENCE</scope>
    <source>
        <strain evidence="3">ATCC 50377</strain>
    </source>
</reference>
<evidence type="ECO:0000313" key="2">
    <source>
        <dbReference type="EMBL" id="EST44064.1"/>
    </source>
</evidence>
<evidence type="ECO:0000256" key="1">
    <source>
        <dbReference type="SAM" id="MobiDB-lite"/>
    </source>
</evidence>
<dbReference type="InterPro" id="IPR016024">
    <property type="entry name" value="ARM-type_fold"/>
</dbReference>
<dbReference type="PANTHER" id="PTHR15605:SF2">
    <property type="entry name" value="KINESIN-ASSOCIATED PROTEIN 3"/>
    <property type="match status" value="1"/>
</dbReference>
<dbReference type="GO" id="GO:0005930">
    <property type="term" value="C:axoneme"/>
    <property type="evidence" value="ECO:0007669"/>
    <property type="project" value="TreeGrafter"/>
</dbReference>
<evidence type="ECO:0000313" key="4">
    <source>
        <dbReference type="Proteomes" id="UP000018208"/>
    </source>
</evidence>
<dbReference type="EMBL" id="AUWU02000003">
    <property type="protein sequence ID" value="KAH0575619.1"/>
    <property type="molecule type" value="Genomic_DNA"/>
</dbReference>
<dbReference type="VEuPathDB" id="GiardiaDB:SS50377_23259"/>
<dbReference type="Pfam" id="PF05804">
    <property type="entry name" value="KAP"/>
    <property type="match status" value="1"/>
</dbReference>
<dbReference type="SUPFAM" id="SSF48371">
    <property type="entry name" value="ARM repeat"/>
    <property type="match status" value="1"/>
</dbReference>
<keyword evidence="4" id="KW-1185">Reference proteome</keyword>
<evidence type="ECO:0000313" key="3">
    <source>
        <dbReference type="EMBL" id="KAH0575619.1"/>
    </source>
</evidence>
<dbReference type="AlphaFoldDB" id="V6LTE8"/>
<dbReference type="GO" id="GO:0019894">
    <property type="term" value="F:kinesin binding"/>
    <property type="evidence" value="ECO:0007669"/>
    <property type="project" value="InterPro"/>
</dbReference>
<dbReference type="EMBL" id="KI546129">
    <property type="protein sequence ID" value="EST44064.1"/>
    <property type="molecule type" value="Genomic_DNA"/>
</dbReference>
<dbReference type="Proteomes" id="UP000018208">
    <property type="component" value="Unassembled WGS sequence"/>
</dbReference>
<name>V6LTE8_9EUKA</name>
<dbReference type="SMART" id="SM01297">
    <property type="entry name" value="KAP"/>
    <property type="match status" value="1"/>
</dbReference>
<feature type="region of interest" description="Disordered" evidence="1">
    <location>
        <begin position="697"/>
        <end position="717"/>
    </location>
</feature>
<proteinExistence type="predicted"/>
<organism evidence="2">
    <name type="scientific">Spironucleus salmonicida</name>
    <dbReference type="NCBI Taxonomy" id="348837"/>
    <lineage>
        <taxon>Eukaryota</taxon>
        <taxon>Metamonada</taxon>
        <taxon>Diplomonadida</taxon>
        <taxon>Hexamitidae</taxon>
        <taxon>Hexamitinae</taxon>
        <taxon>Spironucleus</taxon>
    </lineage>
</organism>
<dbReference type="GO" id="GO:0035869">
    <property type="term" value="C:ciliary transition zone"/>
    <property type="evidence" value="ECO:0007669"/>
    <property type="project" value="TreeGrafter"/>
</dbReference>
<dbReference type="OrthoDB" id="10265679at2759"/>
<sequence length="797" mass="89984">MPKRILSKKIEPAGLDVDLEKRILLVKFKQTINYQLDDNTTEEDASFGVKQVPLNLFKEEDIDELASELIKVSPLIDPSKKTMLKKCLKSLCNNTQLNSIGDANIKDLDKYIEGLYDDLPVKLDVTNKIAQLTQDEKNLQKIAKNDVLLSALARTLREDGMKNIGLGTNITQTFFALSFYESFGQILLTHKAPDSLIKMIDQENKRYSVIYKELSDAKKSLGDDPKKKSVYITEYEKFKILITTQDRLLFVALSTLINLIETASSKSGSMQFFMGVNKLVPMLASVIKRKPINAQLVNIVVNFLKMVSLMDHGPDLIKKASILQILIKLVQDDKTNSVEPVIKLLYNLTFDPALLTEMASLGLGSAIIQQISNTKQQILDKFTQDYDQKDSETTKIEKIAKNHQNHNEDQDMQNFQQTSELYSKIIYQLFDDKNSVDQLNLTDVALELTSLTCLLKTPPSNLVATLITLTQQTKIASKIAQSNLLNALSAQFAATKQENIAKIFSNATASISSESKKADAVFESVNQIAEIALETNNEALQDEALAMMANVPAKSIKKSQAQQLTKLAILKLEQNSSIQAKINAVSVIDNLMKKQSHLQQISDEGNLKQLPDLMIKNLIFSQNARGQSVFEANISQFGLEFEMMEYDYAISSLLCILRGCTYKALRTKYVKKENFLELLVRFLYNVKRGYTEESTSEVSEKTASRVGSENSTPFDKMGSVKKTIPPKHIPSSGKKKSQLIIQSKLSSPEERAAHILEILADLCLDIIMYTEEKYTEKIKMLKWQRYNWQFFKQKLYK</sequence>
<dbReference type="GO" id="GO:0007018">
    <property type="term" value="P:microtubule-based movement"/>
    <property type="evidence" value="ECO:0007669"/>
    <property type="project" value="TreeGrafter"/>
</dbReference>
<dbReference type="InterPro" id="IPR011989">
    <property type="entry name" value="ARM-like"/>
</dbReference>
<dbReference type="GO" id="GO:0044782">
    <property type="term" value="P:cilium organization"/>
    <property type="evidence" value="ECO:0007669"/>
    <property type="project" value="TreeGrafter"/>
</dbReference>
<dbReference type="GO" id="GO:0016939">
    <property type="term" value="C:kinesin II complex"/>
    <property type="evidence" value="ECO:0007669"/>
    <property type="project" value="TreeGrafter"/>
</dbReference>